<dbReference type="Gene3D" id="3.40.50.1820">
    <property type="entry name" value="alpha/beta hydrolase"/>
    <property type="match status" value="1"/>
</dbReference>
<dbReference type="STRING" id="1548547.BA177_04670"/>
<keyword evidence="2" id="KW-1185">Reference proteome</keyword>
<dbReference type="EMBL" id="CP016268">
    <property type="protein sequence ID" value="ANO50597.1"/>
    <property type="molecule type" value="Genomic_DNA"/>
</dbReference>
<protein>
    <recommendedName>
        <fullName evidence="3">Esterase</fullName>
    </recommendedName>
</protein>
<dbReference type="InterPro" id="IPR000801">
    <property type="entry name" value="Esterase-like"/>
</dbReference>
<proteinExistence type="predicted"/>
<evidence type="ECO:0008006" key="3">
    <source>
        <dbReference type="Google" id="ProtNLM"/>
    </source>
</evidence>
<reference evidence="1 2" key="1">
    <citation type="submission" date="2016-06" db="EMBL/GenBank/DDBJ databases">
        <title>Complete genome sequence of a deep-branching marine Gamma Proteobacterium Woeseia oceani type strain XK5.</title>
        <authorList>
            <person name="Mu D."/>
            <person name="Du Z."/>
        </authorList>
    </citation>
    <scope>NUCLEOTIDE SEQUENCE [LARGE SCALE GENOMIC DNA]</scope>
    <source>
        <strain evidence="1 2">XK5</strain>
    </source>
</reference>
<name>A0A193LDK9_9GAMM</name>
<dbReference type="RefSeq" id="WP_068613516.1">
    <property type="nucleotide sequence ID" value="NZ_CP016268.1"/>
</dbReference>
<dbReference type="AlphaFoldDB" id="A0A193LDK9"/>
<dbReference type="Proteomes" id="UP000092695">
    <property type="component" value="Chromosome"/>
</dbReference>
<accession>A0A193LDK9</accession>
<dbReference type="InterPro" id="IPR029058">
    <property type="entry name" value="AB_hydrolase_fold"/>
</dbReference>
<sequence length="243" mass="27639">MSAKETFRWYSPRIEREVQLVRWGNYGTPVLLFPTAGGDAEEIERFHLIRALQPLLDAGRIKVYSTDSVAGRAWISGNESAEYCSRLQNLFDAFIYQEVTPAIRKDCATENIEIVAAGASIGAFNAVATVCRHPDAYKLAIAMSGTYDLSKYLEGRFNQDFYFSSPLHYLPDLENEQLETLRSRLILLPTGEGNYEDIGESWRMARVLGAKGIPNRVDPWGSTYHHDWVTWREMLPKYLAEFA</sequence>
<dbReference type="OrthoDB" id="9775130at2"/>
<evidence type="ECO:0000313" key="1">
    <source>
        <dbReference type="EMBL" id="ANO50597.1"/>
    </source>
</evidence>
<dbReference type="Pfam" id="PF00756">
    <property type="entry name" value="Esterase"/>
    <property type="match status" value="1"/>
</dbReference>
<evidence type="ECO:0000313" key="2">
    <source>
        <dbReference type="Proteomes" id="UP000092695"/>
    </source>
</evidence>
<dbReference type="SUPFAM" id="SSF53474">
    <property type="entry name" value="alpha/beta-Hydrolases"/>
    <property type="match status" value="1"/>
</dbReference>
<gene>
    <name evidence="1" type="ORF">BA177_04670</name>
</gene>
<dbReference type="KEGG" id="woc:BA177_04670"/>
<organism evidence="1 2">
    <name type="scientific">Woeseia oceani</name>
    <dbReference type="NCBI Taxonomy" id="1548547"/>
    <lineage>
        <taxon>Bacteria</taxon>
        <taxon>Pseudomonadati</taxon>
        <taxon>Pseudomonadota</taxon>
        <taxon>Gammaproteobacteria</taxon>
        <taxon>Woeseiales</taxon>
        <taxon>Woeseiaceae</taxon>
        <taxon>Woeseia</taxon>
    </lineage>
</organism>